<dbReference type="AlphaFoldDB" id="A0AAN7LZF6"/>
<feature type="region of interest" description="Disordered" evidence="1">
    <location>
        <begin position="1"/>
        <end position="121"/>
    </location>
</feature>
<gene>
    <name evidence="2" type="ORF">SAY86_020372</name>
</gene>
<evidence type="ECO:0000313" key="2">
    <source>
        <dbReference type="EMBL" id="KAK4789053.1"/>
    </source>
</evidence>
<feature type="compositionally biased region" description="Basic and acidic residues" evidence="1">
    <location>
        <begin position="16"/>
        <end position="39"/>
    </location>
</feature>
<evidence type="ECO:0000256" key="1">
    <source>
        <dbReference type="SAM" id="MobiDB-lite"/>
    </source>
</evidence>
<feature type="compositionally biased region" description="Basic and acidic residues" evidence="1">
    <location>
        <begin position="50"/>
        <end position="60"/>
    </location>
</feature>
<dbReference type="EMBL" id="JAXQNO010000011">
    <property type="protein sequence ID" value="KAK4789053.1"/>
    <property type="molecule type" value="Genomic_DNA"/>
</dbReference>
<feature type="region of interest" description="Disordered" evidence="1">
    <location>
        <begin position="334"/>
        <end position="467"/>
    </location>
</feature>
<feature type="compositionally biased region" description="Polar residues" evidence="1">
    <location>
        <begin position="415"/>
        <end position="426"/>
    </location>
</feature>
<feature type="compositionally biased region" description="Basic and acidic residues" evidence="1">
    <location>
        <begin position="87"/>
        <end position="103"/>
    </location>
</feature>
<feature type="compositionally biased region" description="Pro residues" evidence="1">
    <location>
        <begin position="1"/>
        <end position="11"/>
    </location>
</feature>
<organism evidence="2 3">
    <name type="scientific">Trapa natans</name>
    <name type="common">Water chestnut</name>
    <dbReference type="NCBI Taxonomy" id="22666"/>
    <lineage>
        <taxon>Eukaryota</taxon>
        <taxon>Viridiplantae</taxon>
        <taxon>Streptophyta</taxon>
        <taxon>Embryophyta</taxon>
        <taxon>Tracheophyta</taxon>
        <taxon>Spermatophyta</taxon>
        <taxon>Magnoliopsida</taxon>
        <taxon>eudicotyledons</taxon>
        <taxon>Gunneridae</taxon>
        <taxon>Pentapetalae</taxon>
        <taxon>rosids</taxon>
        <taxon>malvids</taxon>
        <taxon>Myrtales</taxon>
        <taxon>Lythraceae</taxon>
        <taxon>Trapa</taxon>
    </lineage>
</organism>
<reference evidence="2 3" key="1">
    <citation type="journal article" date="2023" name="Hortic Res">
        <title>Pangenome of water caltrop reveals structural variations and asymmetric subgenome divergence after allopolyploidization.</title>
        <authorList>
            <person name="Zhang X."/>
            <person name="Chen Y."/>
            <person name="Wang L."/>
            <person name="Yuan Y."/>
            <person name="Fang M."/>
            <person name="Shi L."/>
            <person name="Lu R."/>
            <person name="Comes H.P."/>
            <person name="Ma Y."/>
            <person name="Chen Y."/>
            <person name="Huang G."/>
            <person name="Zhou Y."/>
            <person name="Zheng Z."/>
            <person name="Qiu Y."/>
        </authorList>
    </citation>
    <scope>NUCLEOTIDE SEQUENCE [LARGE SCALE GENOMIC DNA]</scope>
    <source>
        <strain evidence="2">F231</strain>
    </source>
</reference>
<proteinExistence type="predicted"/>
<feature type="compositionally biased region" description="Basic residues" evidence="1">
    <location>
        <begin position="40"/>
        <end position="49"/>
    </location>
</feature>
<dbReference type="PANTHER" id="PTHR34660">
    <property type="entry name" value="MYB-LIKE PROTEIN X"/>
    <property type="match status" value="1"/>
</dbReference>
<keyword evidence="3" id="KW-1185">Reference proteome</keyword>
<accession>A0AAN7LZF6</accession>
<evidence type="ECO:0000313" key="3">
    <source>
        <dbReference type="Proteomes" id="UP001346149"/>
    </source>
</evidence>
<feature type="region of interest" description="Disordered" evidence="1">
    <location>
        <begin position="143"/>
        <end position="169"/>
    </location>
</feature>
<comment type="caution">
    <text evidence="2">The sequence shown here is derived from an EMBL/GenBank/DDBJ whole genome shotgun (WGS) entry which is preliminary data.</text>
</comment>
<protein>
    <submittedName>
        <fullName evidence="2">Uncharacterized protein</fullName>
    </submittedName>
</protein>
<feature type="compositionally biased region" description="Low complexity" evidence="1">
    <location>
        <begin position="107"/>
        <end position="119"/>
    </location>
</feature>
<feature type="compositionally biased region" description="Polar residues" evidence="1">
    <location>
        <begin position="160"/>
        <end position="169"/>
    </location>
</feature>
<sequence>MSRCFPFPPPGYGIKRARDETLIESIKRETENAQKDGKENKKRRKRRKEKAQEEGKSSDKKHSHKRKHRGGSLEENYVGRDHHKKQRTDSKLTERSSLTEEHGLPITSQNSTESTLSSSNDQQIPLSLVPEGWQISASTIRIQLHQQRKKEPQVNLPGEQPSSSAPGRTMSISLVTSQGKNMSNTLLSTSQTTNVDIPRSNGDRMAPKKPSLISSLKGQIFSAPEGTLINLSMAACTVPQNNGDRETPGKVCLTSSFTSTGSFAHLNKNVVGSSNGSRVFRTIPCCPSTGIEEPCLVSTFKGRESPAPGQTISGDASLGASQMYSFVPRTTRAMAEGPKQSSHHGKATGTSSVNAPLMSGIVLPTGGDRRRSVPQTSGNCVWKEHLQSTPIPGETTAKPPICGDVARSGEEKSNPQHISSASSPNPNIHGRLYLGKEKDSCPSGVETQASAHRAESSSTPCSSRDRSSSEKYAKLVEDWLLPSFPISLDLEDDQQWLLGRKHPKGNEERKVENCGQQFTVSNSSLWPLACFLPEAESYVLPYTVPY</sequence>
<name>A0AAN7LZF6_TRANT</name>
<dbReference type="Proteomes" id="UP001346149">
    <property type="component" value="Unassembled WGS sequence"/>
</dbReference>
<feature type="compositionally biased region" description="Basic residues" evidence="1">
    <location>
        <begin position="61"/>
        <end position="70"/>
    </location>
</feature>
<dbReference type="PANTHER" id="PTHR34660:SF9">
    <property type="entry name" value="DNA BINDING PROTEIN"/>
    <property type="match status" value="1"/>
</dbReference>